<feature type="site" description="Interacts with tRNA; defines subfamily-specific binding signature" evidence="9">
    <location>
        <position position="49"/>
    </location>
</feature>
<feature type="site" description="Interacts with tRNA; defines subfamily-specific binding signature" evidence="9">
    <location>
        <position position="294"/>
    </location>
</feature>
<feature type="binding site" evidence="12">
    <location>
        <position position="183"/>
    </location>
    <ligand>
        <name>FMN</name>
        <dbReference type="ChEBI" id="CHEBI:58210"/>
    </ligand>
</feature>
<keyword evidence="15" id="KW-1185">Reference proteome</keyword>
<evidence type="ECO:0000256" key="5">
    <source>
        <dbReference type="ARBA" id="ARBA00022694"/>
    </source>
</evidence>
<dbReference type="PROSITE" id="PS01136">
    <property type="entry name" value="UPF0034"/>
    <property type="match status" value="1"/>
</dbReference>
<feature type="site" description="Interacts with tRNA" evidence="9">
    <location>
        <position position="109"/>
    </location>
</feature>
<feature type="binding site" evidence="9 12">
    <location>
        <begin position="238"/>
        <end position="239"/>
    </location>
    <ligand>
        <name>FMN</name>
        <dbReference type="ChEBI" id="CHEBI:58210"/>
    </ligand>
</feature>
<dbReference type="AlphaFoldDB" id="A0AA41ZDS9"/>
<dbReference type="InterPro" id="IPR018517">
    <property type="entry name" value="tRNA_hU_synthase_CS"/>
</dbReference>
<dbReference type="InterPro" id="IPR001269">
    <property type="entry name" value="DUS_fam"/>
</dbReference>
<keyword evidence="6 9" id="KW-0521">NADP</keyword>
<dbReference type="InterPro" id="IPR013785">
    <property type="entry name" value="Aldolase_TIM"/>
</dbReference>
<evidence type="ECO:0000256" key="2">
    <source>
        <dbReference type="ARBA" id="ARBA00022555"/>
    </source>
</evidence>
<dbReference type="PANTHER" id="PTHR11082:SF26">
    <property type="entry name" value="TRNA-DIHYDROURIDINE(16) SYNTHASE"/>
    <property type="match status" value="1"/>
</dbReference>
<dbReference type="Proteomes" id="UP001165678">
    <property type="component" value="Unassembled WGS sequence"/>
</dbReference>
<evidence type="ECO:0000313" key="15">
    <source>
        <dbReference type="Proteomes" id="UP001165678"/>
    </source>
</evidence>
<keyword evidence="2 9" id="KW-0820">tRNA-binding</keyword>
<comment type="catalytic activity">
    <reaction evidence="9">
        <text>5,6-dihydrouridine(16) in tRNA + NADP(+) = uridine(16) in tRNA + NADPH + H(+)</text>
        <dbReference type="Rhea" id="RHEA:53376"/>
        <dbReference type="Rhea" id="RHEA-COMP:13543"/>
        <dbReference type="Rhea" id="RHEA-COMP:13544"/>
        <dbReference type="ChEBI" id="CHEBI:15378"/>
        <dbReference type="ChEBI" id="CHEBI:57783"/>
        <dbReference type="ChEBI" id="CHEBI:58349"/>
        <dbReference type="ChEBI" id="CHEBI:65315"/>
        <dbReference type="ChEBI" id="CHEBI:74443"/>
    </reaction>
</comment>
<organism evidence="14 15">
    <name type="scientific">Larsenimonas rhizosphaerae</name>
    <dbReference type="NCBI Taxonomy" id="2944682"/>
    <lineage>
        <taxon>Bacteria</taxon>
        <taxon>Pseudomonadati</taxon>
        <taxon>Pseudomonadota</taxon>
        <taxon>Gammaproteobacteria</taxon>
        <taxon>Oceanospirillales</taxon>
        <taxon>Halomonadaceae</taxon>
        <taxon>Larsenimonas</taxon>
    </lineage>
</organism>
<evidence type="ECO:0000256" key="10">
    <source>
        <dbReference type="PIRNR" id="PIRNR006621"/>
    </source>
</evidence>
<comment type="similarity">
    <text evidence="9">Belongs to the Dus family. DusC subfamily.</text>
</comment>
<keyword evidence="3 9" id="KW-0285">Flavoprotein</keyword>
<dbReference type="Pfam" id="PF01207">
    <property type="entry name" value="Dus"/>
    <property type="match status" value="1"/>
</dbReference>
<protein>
    <recommendedName>
        <fullName evidence="9">tRNA-dihydrouridine(16) synthase</fullName>
        <ecNumber evidence="9">1.3.1.-</ecNumber>
    </recommendedName>
    <alternativeName>
        <fullName evidence="9">U16-specific dihydrouridine synthase</fullName>
        <shortName evidence="9">U16-specific Dus</shortName>
    </alternativeName>
    <alternativeName>
        <fullName evidence="9">tRNA-dihydrouridine synthase C</fullName>
    </alternativeName>
</protein>
<evidence type="ECO:0000256" key="7">
    <source>
        <dbReference type="ARBA" id="ARBA00022884"/>
    </source>
</evidence>
<evidence type="ECO:0000256" key="4">
    <source>
        <dbReference type="ARBA" id="ARBA00022643"/>
    </source>
</evidence>
<dbReference type="InterPro" id="IPR042270">
    <property type="entry name" value="DusC_C"/>
</dbReference>
<feature type="binding site" evidence="9 12">
    <location>
        <position position="154"/>
    </location>
    <ligand>
        <name>FMN</name>
        <dbReference type="ChEBI" id="CHEBI:58210"/>
    </ligand>
</feature>
<comment type="caution">
    <text evidence="14">The sequence shown here is derived from an EMBL/GenBank/DDBJ whole genome shotgun (WGS) entry which is preliminary data.</text>
</comment>
<dbReference type="PANTHER" id="PTHR11082">
    <property type="entry name" value="TRNA-DIHYDROURIDINE SYNTHASE"/>
    <property type="match status" value="1"/>
</dbReference>
<dbReference type="InterPro" id="IPR032886">
    <property type="entry name" value="DusC"/>
</dbReference>
<keyword evidence="8 9" id="KW-0560">Oxidoreductase</keyword>
<evidence type="ECO:0000256" key="1">
    <source>
        <dbReference type="ARBA" id="ARBA00001917"/>
    </source>
</evidence>
<proteinExistence type="inferred from homology"/>
<keyword evidence="5 9" id="KW-0819">tRNA processing</keyword>
<dbReference type="EMBL" id="JAPIVE010000001">
    <property type="protein sequence ID" value="MCX2522691.1"/>
    <property type="molecule type" value="Genomic_DNA"/>
</dbReference>
<dbReference type="Gene3D" id="3.20.20.70">
    <property type="entry name" value="Aldolase class I"/>
    <property type="match status" value="1"/>
</dbReference>
<evidence type="ECO:0000259" key="13">
    <source>
        <dbReference type="Pfam" id="PF01207"/>
    </source>
</evidence>
<dbReference type="EC" id="1.3.1.-" evidence="9"/>
<evidence type="ECO:0000256" key="6">
    <source>
        <dbReference type="ARBA" id="ARBA00022857"/>
    </source>
</evidence>
<dbReference type="GO" id="GO:0010181">
    <property type="term" value="F:FMN binding"/>
    <property type="evidence" value="ECO:0007669"/>
    <property type="project" value="UniProtKB-UniRule"/>
</dbReference>
<feature type="site" description="Interacts with tRNA" evidence="9">
    <location>
        <position position="191"/>
    </location>
</feature>
<dbReference type="PIRSF" id="PIRSF006621">
    <property type="entry name" value="Dus"/>
    <property type="match status" value="1"/>
</dbReference>
<evidence type="ECO:0000313" key="14">
    <source>
        <dbReference type="EMBL" id="MCX2522691.1"/>
    </source>
</evidence>
<dbReference type="InterPro" id="IPR035587">
    <property type="entry name" value="DUS-like_FMN-bd"/>
</dbReference>
<name>A0AA41ZDS9_9GAMM</name>
<feature type="binding site" evidence="9 12">
    <location>
        <position position="82"/>
    </location>
    <ligand>
        <name>FMN</name>
        <dbReference type="ChEBI" id="CHEBI:58210"/>
    </ligand>
</feature>
<comment type="caution">
    <text evidence="9">Lacks conserved residue(s) required for the propagation of feature annotation.</text>
</comment>
<evidence type="ECO:0000256" key="9">
    <source>
        <dbReference type="HAMAP-Rule" id="MF_02043"/>
    </source>
</evidence>
<feature type="domain" description="DUS-like FMN-binding" evidence="13">
    <location>
        <begin position="19"/>
        <end position="321"/>
    </location>
</feature>
<sequence>MSANAVLQPVARPHGALGLAPMEGVIDGLTRALLCEQGGLDWIVTEFVRVTNTIYPPRVFHRICPELAQGCQTVGTTPVHLQLLGSDPAMMTANAVQAARLGARSIDINFGCPAKLVNRHDGGASLLRRPEHMERLIDDMQRALRPFEIPVTAKIRLGFDNKQLALACALATERGGASRLTVHARTKAEGYRRPAHWEWVRRIRDRISIPVVVNGDIQTLEDYWRATTLSGCQDAMIGRGLLADPALARRIKHWQHTGTRLPPTTWAEKAGVLLNYASRVDGALPDKVTLSLLKQWLNMMRLGSHDGEQWFQALKRERTLDEFTARLADSA</sequence>
<feature type="active site" description="Proton donor" evidence="9 11">
    <location>
        <position position="112"/>
    </location>
</feature>
<keyword evidence="4 9" id="KW-0288">FMN</keyword>
<keyword evidence="12" id="KW-0547">Nucleotide-binding</keyword>
<dbReference type="GO" id="GO:0000049">
    <property type="term" value="F:tRNA binding"/>
    <property type="evidence" value="ECO:0007669"/>
    <property type="project" value="UniProtKB-UniRule"/>
</dbReference>
<evidence type="ECO:0000256" key="3">
    <source>
        <dbReference type="ARBA" id="ARBA00022630"/>
    </source>
</evidence>
<feature type="site" description="Interacts with tRNA; defines subfamily-specific binding signature" evidence="9">
    <location>
        <position position="315"/>
    </location>
</feature>
<comment type="catalytic activity">
    <reaction evidence="9">
        <text>5,6-dihydrouridine(16) in tRNA + NAD(+) = uridine(16) in tRNA + NADH + H(+)</text>
        <dbReference type="Rhea" id="RHEA:53380"/>
        <dbReference type="Rhea" id="RHEA-COMP:13543"/>
        <dbReference type="Rhea" id="RHEA-COMP:13544"/>
        <dbReference type="ChEBI" id="CHEBI:15378"/>
        <dbReference type="ChEBI" id="CHEBI:57540"/>
        <dbReference type="ChEBI" id="CHEBI:57945"/>
        <dbReference type="ChEBI" id="CHEBI:65315"/>
        <dbReference type="ChEBI" id="CHEBI:74443"/>
    </reaction>
</comment>
<accession>A0AA41ZDS9</accession>
<dbReference type="RefSeq" id="WP_265895195.1">
    <property type="nucleotide sequence ID" value="NZ_JAPIVE010000001.1"/>
</dbReference>
<dbReference type="CDD" id="cd02801">
    <property type="entry name" value="DUS_like_FMN"/>
    <property type="match status" value="1"/>
</dbReference>
<comment type="function">
    <text evidence="9">Catalyzes the synthesis of 5,6-dihydrouridine (D), a modified base found in the D-loop of most tRNAs, via the reduction of the C5-C6 double bond in target uridines. Specifically modifies U16 in tRNAs.</text>
</comment>
<comment type="cofactor">
    <cofactor evidence="1 9 10 12">
        <name>FMN</name>
        <dbReference type="ChEBI" id="CHEBI:58210"/>
    </cofactor>
</comment>
<evidence type="ECO:0000256" key="8">
    <source>
        <dbReference type="ARBA" id="ARBA00023002"/>
    </source>
</evidence>
<reference evidence="14" key="1">
    <citation type="submission" date="2022-11" db="EMBL/GenBank/DDBJ databases">
        <title>Larsenimonas rhizosphaerae sp. nov., isolated from a tidal mudflat.</title>
        <authorList>
            <person name="Lee S.D."/>
            <person name="Kim I.S."/>
        </authorList>
    </citation>
    <scope>NUCLEOTIDE SEQUENCE</scope>
    <source>
        <strain evidence="14">GH2-1</strain>
    </source>
</reference>
<dbReference type="SUPFAM" id="SSF51395">
    <property type="entry name" value="FMN-linked oxidoreductases"/>
    <property type="match status" value="1"/>
</dbReference>
<dbReference type="Gene3D" id="1.20.225.30">
    <property type="entry name" value="Dihydrouridine synthase, C-terminal recognition domain"/>
    <property type="match status" value="1"/>
</dbReference>
<comment type="similarity">
    <text evidence="10">Belongs to the dus family.</text>
</comment>
<evidence type="ECO:0000256" key="12">
    <source>
        <dbReference type="PIRSR" id="PIRSR006621-2"/>
    </source>
</evidence>
<dbReference type="GO" id="GO:0050660">
    <property type="term" value="F:flavin adenine dinucleotide binding"/>
    <property type="evidence" value="ECO:0007669"/>
    <property type="project" value="InterPro"/>
</dbReference>
<evidence type="ECO:0000256" key="11">
    <source>
        <dbReference type="PIRSR" id="PIRSR006621-1"/>
    </source>
</evidence>
<feature type="binding site" evidence="9">
    <location>
        <begin position="214"/>
        <end position="216"/>
    </location>
    <ligand>
        <name>FMN</name>
        <dbReference type="ChEBI" id="CHEBI:58210"/>
    </ligand>
</feature>
<gene>
    <name evidence="9" type="primary">dusC</name>
    <name evidence="14" type="ORF">OQ287_00365</name>
</gene>
<keyword evidence="7 9" id="KW-0694">RNA-binding</keyword>
<dbReference type="HAMAP" id="MF_02043">
    <property type="entry name" value="DusC_subfam"/>
    <property type="match status" value="1"/>
</dbReference>
<dbReference type="GO" id="GO:0017150">
    <property type="term" value="F:tRNA dihydrouridine synthase activity"/>
    <property type="evidence" value="ECO:0007669"/>
    <property type="project" value="UniProtKB-UniRule"/>
</dbReference>